<feature type="compositionally biased region" description="Basic and acidic residues" evidence="4">
    <location>
        <begin position="142"/>
        <end position="169"/>
    </location>
</feature>
<dbReference type="PANTHER" id="PTHR21680:SF0">
    <property type="entry name" value="COILED-COIL DOMAIN-CONTAINING PROTEIN 124"/>
    <property type="match status" value="1"/>
</dbReference>
<feature type="region of interest" description="Disordered" evidence="4">
    <location>
        <begin position="135"/>
        <end position="236"/>
    </location>
</feature>
<keyword evidence="6" id="KW-1185">Reference proteome</keyword>
<comment type="subcellular location">
    <subcellularLocation>
        <location evidence="1">Midbody</location>
    </subcellularLocation>
</comment>
<feature type="compositionally biased region" description="Basic and acidic residues" evidence="4">
    <location>
        <begin position="225"/>
        <end position="236"/>
    </location>
</feature>
<evidence type="ECO:0000256" key="1">
    <source>
        <dbReference type="ARBA" id="ARBA00004214"/>
    </source>
</evidence>
<organism evidence="6 7">
    <name type="scientific">Globodera pallida</name>
    <name type="common">Potato cyst nematode worm</name>
    <name type="synonym">Heterodera pallida</name>
    <dbReference type="NCBI Taxonomy" id="36090"/>
    <lineage>
        <taxon>Eukaryota</taxon>
        <taxon>Metazoa</taxon>
        <taxon>Ecdysozoa</taxon>
        <taxon>Nematoda</taxon>
        <taxon>Chromadorea</taxon>
        <taxon>Rhabditida</taxon>
        <taxon>Tylenchina</taxon>
        <taxon>Tylenchomorpha</taxon>
        <taxon>Tylenchoidea</taxon>
        <taxon>Heteroderidae</taxon>
        <taxon>Heteroderinae</taxon>
        <taxon>Globodera</taxon>
    </lineage>
</organism>
<reference evidence="6" key="1">
    <citation type="submission" date="2014-05" db="EMBL/GenBank/DDBJ databases">
        <title>The genome and life-stage specific transcriptomes of Globodera pallida elucidate key aspects of plant parasitism by a cyst nematode.</title>
        <authorList>
            <person name="Cotton J.A."/>
            <person name="Lilley C.J."/>
            <person name="Jones L.M."/>
            <person name="Kikuchi T."/>
            <person name="Reid A.J."/>
            <person name="Thorpe P."/>
            <person name="Tsai I.J."/>
            <person name="Beasley H."/>
            <person name="Blok V."/>
            <person name="Cock P.J.A."/>
            <person name="Van den Akker S.E."/>
            <person name="Holroyd N."/>
            <person name="Hunt M."/>
            <person name="Mantelin S."/>
            <person name="Naghra H."/>
            <person name="Pain A."/>
            <person name="Palomares-Rius J.E."/>
            <person name="Zarowiecki M."/>
            <person name="Berriman M."/>
            <person name="Jones J.T."/>
            <person name="Urwin P.E."/>
        </authorList>
    </citation>
    <scope>NUCLEOTIDE SEQUENCE [LARGE SCALE GENOMIC DNA]</scope>
    <source>
        <strain evidence="6">Lindley</strain>
    </source>
</reference>
<dbReference type="GO" id="GO:0006366">
    <property type="term" value="P:transcription by RNA polymerase II"/>
    <property type="evidence" value="ECO:0007669"/>
    <property type="project" value="TreeGrafter"/>
</dbReference>
<evidence type="ECO:0000256" key="2">
    <source>
        <dbReference type="ARBA" id="ARBA00008296"/>
    </source>
</evidence>
<dbReference type="GO" id="GO:0005634">
    <property type="term" value="C:nucleus"/>
    <property type="evidence" value="ECO:0007669"/>
    <property type="project" value="TreeGrafter"/>
</dbReference>
<name>A0A183BLH3_GLOPA</name>
<dbReference type="Proteomes" id="UP000050741">
    <property type="component" value="Unassembled WGS sequence"/>
</dbReference>
<dbReference type="AlphaFoldDB" id="A0A183BLH3"/>
<evidence type="ECO:0000313" key="7">
    <source>
        <dbReference type="WBParaSite" id="GPLIN_000145800"/>
    </source>
</evidence>
<evidence type="ECO:0000259" key="5">
    <source>
        <dbReference type="Pfam" id="PF06244"/>
    </source>
</evidence>
<protein>
    <submittedName>
        <fullName evidence="7">NET domain-containing protein</fullName>
    </submittedName>
</protein>
<feature type="domain" description="Coiled-coil" evidence="5">
    <location>
        <begin position="262"/>
        <end position="346"/>
    </location>
</feature>
<dbReference type="GO" id="GO:0030496">
    <property type="term" value="C:midbody"/>
    <property type="evidence" value="ECO:0007669"/>
    <property type="project" value="UniProtKB-SubCell"/>
</dbReference>
<proteinExistence type="inferred from homology"/>
<reference evidence="7" key="2">
    <citation type="submission" date="2016-06" db="UniProtKB">
        <authorList>
            <consortium name="WormBaseParasite"/>
        </authorList>
    </citation>
    <scope>IDENTIFICATION</scope>
</reference>
<sequence>MISGQDVRAKVVHRAHQNGHEVNDVLMEDVEEAEEGTSAQQQTFGSDQNRRLAFIQTTARIKDELRKAEQGQTSGQTIERLFEQVHRSNVDIDNVDNFRTLCRGSEALDQLIQLSVSQRTGKLVMPKKFQAENTKAVASRARKTEAKATERARDEQAKEDAHWRDDDKHVQKKAQRKNDLEQKRQQELDRKQANKQAYEQELSTLAEAKQKQQQQPATKVTQAQIERERQLEETRRKEAEQVRLLELKNIMVQDEAELLGGNVNRLSIDGQVAQTVEEAISVLKQPTDQHQQQDLHPEKRVRAAFTAFEERRLAELKEERPTLRLSQLKQLVKKEWLKSVENPLNQHILGIVQQQ</sequence>
<feature type="compositionally biased region" description="Low complexity" evidence="4">
    <location>
        <begin position="211"/>
        <end position="224"/>
    </location>
</feature>
<dbReference type="Pfam" id="PF06244">
    <property type="entry name" value="Ccdc124"/>
    <property type="match status" value="1"/>
</dbReference>
<dbReference type="GO" id="GO:0003713">
    <property type="term" value="F:transcription coactivator activity"/>
    <property type="evidence" value="ECO:0007669"/>
    <property type="project" value="TreeGrafter"/>
</dbReference>
<dbReference type="InterPro" id="IPR054414">
    <property type="entry name" value="Ccdc124/Oxs1_C"/>
</dbReference>
<comment type="similarity">
    <text evidence="2">Belongs to the CCDC124 family.</text>
</comment>
<feature type="compositionally biased region" description="Polar residues" evidence="4">
    <location>
        <begin position="194"/>
        <end position="203"/>
    </location>
</feature>
<dbReference type="PANTHER" id="PTHR21680">
    <property type="entry name" value="COILED-COIL DOMAIN-CONTAINING PROTEIN 124"/>
    <property type="match status" value="1"/>
</dbReference>
<keyword evidence="3" id="KW-0175">Coiled coil</keyword>
<dbReference type="WBParaSite" id="GPLIN_000145800">
    <property type="protein sequence ID" value="GPLIN_000145800"/>
    <property type="gene ID" value="GPLIN_000145800"/>
</dbReference>
<accession>A0A183BLH3</accession>
<dbReference type="InterPro" id="IPR010422">
    <property type="entry name" value="Ccdc124/Oxs1"/>
</dbReference>
<evidence type="ECO:0000313" key="6">
    <source>
        <dbReference type="Proteomes" id="UP000050741"/>
    </source>
</evidence>
<evidence type="ECO:0000256" key="3">
    <source>
        <dbReference type="ARBA" id="ARBA00023054"/>
    </source>
</evidence>
<evidence type="ECO:0000256" key="4">
    <source>
        <dbReference type="SAM" id="MobiDB-lite"/>
    </source>
</evidence>
<feature type="compositionally biased region" description="Basic and acidic residues" evidence="4">
    <location>
        <begin position="176"/>
        <end position="192"/>
    </location>
</feature>